<evidence type="ECO:0000313" key="2">
    <source>
        <dbReference type="Proteomes" id="UP000216345"/>
    </source>
</evidence>
<gene>
    <name evidence="1" type="ORF">CEV32_0035</name>
</gene>
<sequence>MWRAPWLKRKTIARPDALVGLEVAVISGEKAAQKERFTFEKQLAFPLGGPVGGEFVVGYGFPGPFCAGCSL</sequence>
<evidence type="ECO:0000313" key="1">
    <source>
        <dbReference type="EMBL" id="OYR14043.1"/>
    </source>
</evidence>
<keyword evidence="2" id="KW-1185">Reference proteome</keyword>
<dbReference type="Proteomes" id="UP000216345">
    <property type="component" value="Unassembled WGS sequence"/>
</dbReference>
<accession>A0A256FGU5</accession>
<comment type="caution">
    <text evidence="1">The sequence shown here is derived from an EMBL/GenBank/DDBJ whole genome shotgun (WGS) entry which is preliminary data.</text>
</comment>
<name>A0A256FGU5_9HYPH</name>
<organism evidence="1 2">
    <name type="scientific">Brucella rhizosphaerae</name>
    <dbReference type="NCBI Taxonomy" id="571254"/>
    <lineage>
        <taxon>Bacteria</taxon>
        <taxon>Pseudomonadati</taxon>
        <taxon>Pseudomonadota</taxon>
        <taxon>Alphaproteobacteria</taxon>
        <taxon>Hyphomicrobiales</taxon>
        <taxon>Brucellaceae</taxon>
        <taxon>Brucella/Ochrobactrum group</taxon>
        <taxon>Brucella</taxon>
    </lineage>
</organism>
<dbReference type="AlphaFoldDB" id="A0A256FGU5"/>
<protein>
    <submittedName>
        <fullName evidence="1">Uncharacterized protein</fullName>
    </submittedName>
</protein>
<proteinExistence type="predicted"/>
<reference evidence="1 2" key="1">
    <citation type="submission" date="2017-07" db="EMBL/GenBank/DDBJ databases">
        <title>Phylogenetic study on the rhizospheric bacterium Ochrobactrum sp. A44.</title>
        <authorList>
            <person name="Krzyzanowska D.M."/>
            <person name="Ossowicki A."/>
            <person name="Rajewska M."/>
            <person name="Maciag T."/>
            <person name="Kaczynski Z."/>
            <person name="Czerwicka M."/>
            <person name="Jafra S."/>
        </authorList>
    </citation>
    <scope>NUCLEOTIDE SEQUENCE [LARGE SCALE GENOMIC DNA]</scope>
    <source>
        <strain evidence="1 2">PR17</strain>
    </source>
</reference>
<dbReference type="EMBL" id="NNRK01000026">
    <property type="protein sequence ID" value="OYR14043.1"/>
    <property type="molecule type" value="Genomic_DNA"/>
</dbReference>